<dbReference type="Pfam" id="PF07007">
    <property type="entry name" value="LprI"/>
    <property type="match status" value="1"/>
</dbReference>
<evidence type="ECO:0000313" key="4">
    <source>
        <dbReference type="Proteomes" id="UP000266172"/>
    </source>
</evidence>
<feature type="domain" description="Lysozyme inhibitor LprI-like N-terminal" evidence="2">
    <location>
        <begin position="244"/>
        <end position="333"/>
    </location>
</feature>
<organism evidence="3 4">
    <name type="scientific">Roseburia hominis</name>
    <dbReference type="NCBI Taxonomy" id="301301"/>
    <lineage>
        <taxon>Bacteria</taxon>
        <taxon>Bacillati</taxon>
        <taxon>Bacillota</taxon>
        <taxon>Clostridia</taxon>
        <taxon>Lachnospirales</taxon>
        <taxon>Lachnospiraceae</taxon>
        <taxon>Roseburia</taxon>
    </lineage>
</organism>
<comment type="caution">
    <text evidence="3">The sequence shown here is derived from an EMBL/GenBank/DDBJ whole genome shotgun (WGS) entry which is preliminary data.</text>
</comment>
<proteinExistence type="predicted"/>
<evidence type="ECO:0000256" key="1">
    <source>
        <dbReference type="SAM" id="MobiDB-lite"/>
    </source>
</evidence>
<evidence type="ECO:0000313" key="3">
    <source>
        <dbReference type="EMBL" id="RGS42679.1"/>
    </source>
</evidence>
<dbReference type="Gene3D" id="1.20.1270.180">
    <property type="match status" value="1"/>
</dbReference>
<feature type="compositionally biased region" description="Acidic residues" evidence="1">
    <location>
        <begin position="38"/>
        <end position="47"/>
    </location>
</feature>
<evidence type="ECO:0000259" key="2">
    <source>
        <dbReference type="Pfam" id="PF07007"/>
    </source>
</evidence>
<reference evidence="3 4" key="1">
    <citation type="submission" date="2018-08" db="EMBL/GenBank/DDBJ databases">
        <title>A genome reference for cultivated species of the human gut microbiota.</title>
        <authorList>
            <person name="Zou Y."/>
            <person name="Xue W."/>
            <person name="Luo G."/>
        </authorList>
    </citation>
    <scope>NUCLEOTIDE SEQUENCE [LARGE SCALE GENOMIC DNA]</scope>
    <source>
        <strain evidence="3 4">AF22-12AC</strain>
    </source>
</reference>
<feature type="compositionally biased region" description="Basic and acidic residues" evidence="1">
    <location>
        <begin position="8"/>
        <end position="32"/>
    </location>
</feature>
<protein>
    <submittedName>
        <fullName evidence="3">DUF1311 domain-containing protein</fullName>
    </submittedName>
</protein>
<gene>
    <name evidence="3" type="ORF">DWX93_01585</name>
</gene>
<dbReference type="InterPro" id="IPR009739">
    <property type="entry name" value="LprI-like_N"/>
</dbReference>
<feature type="region of interest" description="Disordered" evidence="1">
    <location>
        <begin position="1"/>
        <end position="55"/>
    </location>
</feature>
<dbReference type="Proteomes" id="UP000266172">
    <property type="component" value="Unassembled WGS sequence"/>
</dbReference>
<dbReference type="AlphaFoldDB" id="A0A395VF52"/>
<dbReference type="EMBL" id="QRVL01000001">
    <property type="protein sequence ID" value="RGS42679.1"/>
    <property type="molecule type" value="Genomic_DNA"/>
</dbReference>
<name>A0A395VF52_9FIRM</name>
<accession>A0A395VF52</accession>
<sequence length="339" mass="38119">MGMAGCGSEEKNTSNADAEQKSETASETREEGQAPEQTDTEGSEEAELQTTESEHAETGLTFADLAALQFEFCSGVGGWSTDFTIEKDGSFSGVYHDSDMGDTGDGYPNGTMYYCNFSGHFTNLTKVDDDTYEMSLADISYQNTVGDTEILDDMLYVYTDVYGLEGTDTFRIYLPGTPREKLTEDEWFWIAAGNESETELTMTVIVNEPNEYGIYSYERSTPSEEAQGIYNSLLNYNDELEQQLQSASTQQEMNEITAQMYQNSDDSLNQIWHIVKYNSDETEFAQILEEQKSWITEKEAEAEQIRAANNGSSAEMDVNIKLNDLTEERCRALLEYLKN</sequence>